<dbReference type="SUPFAM" id="SSF57667">
    <property type="entry name" value="beta-beta-alpha zinc fingers"/>
    <property type="match status" value="5"/>
</dbReference>
<dbReference type="Gene3D" id="3.30.160.60">
    <property type="entry name" value="Classic Zinc Finger"/>
    <property type="match status" value="5"/>
</dbReference>
<dbReference type="PROSITE" id="PS50157">
    <property type="entry name" value="ZINC_FINGER_C2H2_2"/>
    <property type="match status" value="7"/>
</dbReference>
<dbReference type="EnsemblMetazoa" id="MDOA005383-RA">
    <property type="protein sequence ID" value="MDOA005383-PA"/>
    <property type="gene ID" value="MDOA005383"/>
</dbReference>
<evidence type="ECO:0000256" key="7">
    <source>
        <dbReference type="ARBA" id="ARBA00023125"/>
    </source>
</evidence>
<dbReference type="eggNOG" id="KOG1721">
    <property type="taxonomic scope" value="Eukaryota"/>
</dbReference>
<keyword evidence="3" id="KW-0677">Repeat</keyword>
<evidence type="ECO:0000256" key="4">
    <source>
        <dbReference type="ARBA" id="ARBA00022771"/>
    </source>
</evidence>
<feature type="domain" description="C2H2-type" evidence="12">
    <location>
        <begin position="248"/>
        <end position="275"/>
    </location>
</feature>
<keyword evidence="6" id="KW-0805">Transcription regulation</keyword>
<keyword evidence="4 10" id="KW-0863">Zinc-finger</keyword>
<dbReference type="AlphaFoldDB" id="A0A1I8MIZ3"/>
<organism evidence="13">
    <name type="scientific">Musca domestica</name>
    <name type="common">House fly</name>
    <dbReference type="NCBI Taxonomy" id="7370"/>
    <lineage>
        <taxon>Eukaryota</taxon>
        <taxon>Metazoa</taxon>
        <taxon>Ecdysozoa</taxon>
        <taxon>Arthropoda</taxon>
        <taxon>Hexapoda</taxon>
        <taxon>Insecta</taxon>
        <taxon>Pterygota</taxon>
        <taxon>Neoptera</taxon>
        <taxon>Endopterygota</taxon>
        <taxon>Diptera</taxon>
        <taxon>Brachycera</taxon>
        <taxon>Muscomorpha</taxon>
        <taxon>Muscoidea</taxon>
        <taxon>Muscidae</taxon>
        <taxon>Musca</taxon>
    </lineage>
</organism>
<feature type="compositionally biased region" description="Acidic residues" evidence="11">
    <location>
        <begin position="151"/>
        <end position="164"/>
    </location>
</feature>
<dbReference type="GO" id="GO:0005634">
    <property type="term" value="C:nucleus"/>
    <property type="evidence" value="ECO:0007669"/>
    <property type="project" value="UniProtKB-SubCell"/>
</dbReference>
<proteinExistence type="predicted"/>
<feature type="domain" description="C2H2-type" evidence="12">
    <location>
        <begin position="223"/>
        <end position="247"/>
    </location>
</feature>
<evidence type="ECO:0000256" key="6">
    <source>
        <dbReference type="ARBA" id="ARBA00023015"/>
    </source>
</evidence>
<evidence type="ECO:0000256" key="9">
    <source>
        <dbReference type="ARBA" id="ARBA00023242"/>
    </source>
</evidence>
<protein>
    <recommendedName>
        <fullName evidence="12">C2H2-type domain-containing protein</fullName>
    </recommendedName>
</protein>
<evidence type="ECO:0000256" key="5">
    <source>
        <dbReference type="ARBA" id="ARBA00022833"/>
    </source>
</evidence>
<keyword evidence="8" id="KW-0804">Transcription</keyword>
<evidence type="ECO:0000256" key="2">
    <source>
        <dbReference type="ARBA" id="ARBA00022723"/>
    </source>
</evidence>
<dbReference type="STRING" id="7370.A0A1I8MIZ3"/>
<comment type="subcellular location">
    <subcellularLocation>
        <location evidence="1">Nucleus</location>
    </subcellularLocation>
</comment>
<evidence type="ECO:0000256" key="8">
    <source>
        <dbReference type="ARBA" id="ARBA00023163"/>
    </source>
</evidence>
<feature type="domain" description="C2H2-type" evidence="12">
    <location>
        <begin position="276"/>
        <end position="300"/>
    </location>
</feature>
<dbReference type="PROSITE" id="PS00028">
    <property type="entry name" value="ZINC_FINGER_C2H2_1"/>
    <property type="match status" value="7"/>
</dbReference>
<dbReference type="GO" id="GO:0003677">
    <property type="term" value="F:DNA binding"/>
    <property type="evidence" value="ECO:0007669"/>
    <property type="project" value="UniProtKB-KW"/>
</dbReference>
<evidence type="ECO:0000256" key="1">
    <source>
        <dbReference type="ARBA" id="ARBA00004123"/>
    </source>
</evidence>
<dbReference type="GO" id="GO:0045944">
    <property type="term" value="P:positive regulation of transcription by RNA polymerase II"/>
    <property type="evidence" value="ECO:0007669"/>
    <property type="project" value="TreeGrafter"/>
</dbReference>
<reference evidence="13" key="1">
    <citation type="submission" date="2020-05" db="UniProtKB">
        <authorList>
            <consortium name="EnsemblMetazoa"/>
        </authorList>
    </citation>
    <scope>IDENTIFICATION</scope>
    <source>
        <strain evidence="13">Aabys</strain>
    </source>
</reference>
<feature type="domain" description="C2H2-type" evidence="12">
    <location>
        <begin position="331"/>
        <end position="358"/>
    </location>
</feature>
<dbReference type="PANTHER" id="PTHR24403:SF67">
    <property type="entry name" value="FI01116P-RELATED"/>
    <property type="match status" value="1"/>
</dbReference>
<dbReference type="VEuPathDB" id="VectorBase:MDOA005383"/>
<dbReference type="PANTHER" id="PTHR24403">
    <property type="entry name" value="ZINC FINGER PROTEIN"/>
    <property type="match status" value="1"/>
</dbReference>
<feature type="domain" description="C2H2-type" evidence="12">
    <location>
        <begin position="303"/>
        <end position="330"/>
    </location>
</feature>
<gene>
    <name evidence="13" type="primary">101892450</name>
</gene>
<dbReference type="InterPro" id="IPR036236">
    <property type="entry name" value="Znf_C2H2_sf"/>
</dbReference>
<dbReference type="FunFam" id="3.30.160.60:FF:000322">
    <property type="entry name" value="GDNF-inducible zinc finger protein 1"/>
    <property type="match status" value="1"/>
</dbReference>
<dbReference type="GO" id="GO:0008270">
    <property type="term" value="F:zinc ion binding"/>
    <property type="evidence" value="ECO:0007669"/>
    <property type="project" value="UniProtKB-KW"/>
</dbReference>
<keyword evidence="9" id="KW-0539">Nucleus</keyword>
<keyword evidence="5" id="KW-0862">Zinc</keyword>
<dbReference type="FunFam" id="3.30.160.60:FF:000325">
    <property type="entry name" value="ZFP90 zinc finger protein"/>
    <property type="match status" value="1"/>
</dbReference>
<evidence type="ECO:0000313" key="13">
    <source>
        <dbReference type="EnsemblMetazoa" id="MDOA005383-PA"/>
    </source>
</evidence>
<dbReference type="InterPro" id="IPR050688">
    <property type="entry name" value="Zinc_finger/UBP_domain"/>
</dbReference>
<keyword evidence="7" id="KW-0238">DNA-binding</keyword>
<dbReference type="RefSeq" id="XP_005185564.2">
    <property type="nucleotide sequence ID" value="XM_005185507.4"/>
</dbReference>
<dbReference type="Pfam" id="PF00096">
    <property type="entry name" value="zf-C2H2"/>
    <property type="match status" value="5"/>
</dbReference>
<sequence>MVKSCNIKCGEVYYRTLPQFGLSISCVICDDSISFEEFSEHFQSLHLPKKEVNNTDQDLIINKKEAGNLNEDEKIILHEEFFTESVNPVDPLSGDGKNETCGNLSNEDDNDDKPLQYIINRSKAVKNQKDLDSKHEDGQGETKVFTNNDNSQEDDDDDYEWPDETDVHDNNDGDTKGEPLKDLPFKCQLCPRSYAIKRSLQKHKHSAHNPNKAKRKAATKLQYKCEECEEVFRTEAMLRNHKYKHTGIFCDICQKPFRQIGTMLQHKIRHTGIKQHKCDKCPREFFTDKELKSHMISHVGMPFVCELCGKRCRDRGVLTAHMRRHTGERPAKCSVCGKCFFSAYDLSIHAVGHSNERPYPCEICTSRFGTKKALRVHRRIHAKKQTGGSGEEFPNEKHMVVNQEAGSVDIKINNNNNHHLIMLT</sequence>
<feature type="region of interest" description="Disordered" evidence="11">
    <location>
        <begin position="86"/>
        <end position="180"/>
    </location>
</feature>
<dbReference type="InterPro" id="IPR013087">
    <property type="entry name" value="Znf_C2H2_type"/>
</dbReference>
<evidence type="ECO:0000256" key="10">
    <source>
        <dbReference type="PROSITE-ProRule" id="PRU00042"/>
    </source>
</evidence>
<name>A0A1I8MIZ3_MUSDO</name>
<feature type="compositionally biased region" description="Basic and acidic residues" evidence="11">
    <location>
        <begin position="127"/>
        <end position="140"/>
    </location>
</feature>
<feature type="domain" description="C2H2-type" evidence="12">
    <location>
        <begin position="185"/>
        <end position="213"/>
    </location>
</feature>
<dbReference type="SMART" id="SM00355">
    <property type="entry name" value="ZnF_C2H2"/>
    <property type="match status" value="8"/>
</dbReference>
<keyword evidence="2" id="KW-0479">Metal-binding</keyword>
<evidence type="ECO:0000256" key="3">
    <source>
        <dbReference type="ARBA" id="ARBA00022737"/>
    </source>
</evidence>
<evidence type="ECO:0000259" key="12">
    <source>
        <dbReference type="PROSITE" id="PS50157"/>
    </source>
</evidence>
<dbReference type="KEGG" id="mde:101892450"/>
<feature type="domain" description="C2H2-type" evidence="12">
    <location>
        <begin position="359"/>
        <end position="386"/>
    </location>
</feature>
<feature type="compositionally biased region" description="Basic and acidic residues" evidence="11">
    <location>
        <begin position="165"/>
        <end position="180"/>
    </location>
</feature>
<dbReference type="OrthoDB" id="6077919at2759"/>
<dbReference type="VEuPathDB" id="VectorBase:MDOMA2_007202"/>
<evidence type="ECO:0000256" key="11">
    <source>
        <dbReference type="SAM" id="MobiDB-lite"/>
    </source>
</evidence>
<accession>A0A1I8MIZ3</accession>
<dbReference type="PROSITE" id="PS51257">
    <property type="entry name" value="PROKAR_LIPOPROTEIN"/>
    <property type="match status" value="1"/>
</dbReference>